<dbReference type="InterPro" id="IPR002933">
    <property type="entry name" value="Peptidase_M20"/>
</dbReference>
<dbReference type="KEGG" id="schy:GVO57_13835"/>
<accession>A0A7Z2S6M6</accession>
<dbReference type="Gene3D" id="1.10.150.900">
    <property type="match status" value="1"/>
</dbReference>
<keyword evidence="8" id="KW-1185">Reference proteome</keyword>
<evidence type="ECO:0000256" key="3">
    <source>
        <dbReference type="ARBA" id="ARBA00022723"/>
    </source>
</evidence>
<dbReference type="GO" id="GO:0046872">
    <property type="term" value="F:metal ion binding"/>
    <property type="evidence" value="ECO:0007669"/>
    <property type="project" value="UniProtKB-KW"/>
</dbReference>
<dbReference type="SUPFAM" id="SSF53187">
    <property type="entry name" value="Zn-dependent exopeptidases"/>
    <property type="match status" value="1"/>
</dbReference>
<evidence type="ECO:0000313" key="7">
    <source>
        <dbReference type="EMBL" id="QHL91678.1"/>
    </source>
</evidence>
<dbReference type="PROSITE" id="PS00758">
    <property type="entry name" value="ARGE_DAPE_CPG2_1"/>
    <property type="match status" value="1"/>
</dbReference>
<evidence type="ECO:0000256" key="2">
    <source>
        <dbReference type="ARBA" id="ARBA00022670"/>
    </source>
</evidence>
<dbReference type="PROSITE" id="PS00759">
    <property type="entry name" value="ARGE_DAPE_CPG2_2"/>
    <property type="match status" value="1"/>
</dbReference>
<dbReference type="Proteomes" id="UP000464468">
    <property type="component" value="Chromosome"/>
</dbReference>
<dbReference type="Gene3D" id="3.30.70.360">
    <property type="match status" value="1"/>
</dbReference>
<evidence type="ECO:0000259" key="6">
    <source>
        <dbReference type="Pfam" id="PF07687"/>
    </source>
</evidence>
<organism evidence="7 8">
    <name type="scientific">Sphingomonas changnyeongensis</name>
    <dbReference type="NCBI Taxonomy" id="2698679"/>
    <lineage>
        <taxon>Bacteria</taxon>
        <taxon>Pseudomonadati</taxon>
        <taxon>Pseudomonadota</taxon>
        <taxon>Alphaproteobacteria</taxon>
        <taxon>Sphingomonadales</taxon>
        <taxon>Sphingomonadaceae</taxon>
        <taxon>Sphingomonas</taxon>
    </lineage>
</organism>
<keyword evidence="2" id="KW-0645">Protease</keyword>
<keyword evidence="5" id="KW-0862">Zinc</keyword>
<proteinExistence type="inferred from homology"/>
<evidence type="ECO:0000313" key="8">
    <source>
        <dbReference type="Proteomes" id="UP000464468"/>
    </source>
</evidence>
<sequence>MLALTGLLIAGLAAAMAVNAWRLRPEPLAAALPPAPPVDRAAVARLAEALRIPTVSTAGAPPPAPMLAAFHAHLEASFPRVHQTLRREVLAGGTLLYTWPGRDPAAPALLLAAHQDVVPIDPGSAERWTHPPFAGTVADGHVWGRGAIDDKASLMAILEAAERLAARGVRPRQTVYLAFGHDEERGGSGARAVAALLRQRGARIGLALDEGYAVLDGVLSFVRAPVAVIGTAEKGYVSVELIARGTGGHSSMPGGDNAAARLSRAVAHIFDDQLPARLDGPAGALIDHVAPYADWPMRAVLANRWLTAPLIRRAFLARPDTAALLRTTTAPTILAAGTKDNVLPQTARAVINHRILPGDSRAGVLAHDRAMADDPGVRLRALPGGHEPSRPADPAGPDFARLKGLVRVHFPNAVVAPGLVLGATDGRAYEGLARSVLRFMPIVMTPGDLARFHGNDERLAVDQYMRAIAFYQALIAG</sequence>
<dbReference type="GO" id="GO:0006508">
    <property type="term" value="P:proteolysis"/>
    <property type="evidence" value="ECO:0007669"/>
    <property type="project" value="UniProtKB-KW"/>
</dbReference>
<dbReference type="EMBL" id="CP047895">
    <property type="protein sequence ID" value="QHL91678.1"/>
    <property type="molecule type" value="Genomic_DNA"/>
</dbReference>
<name>A0A7Z2S6M6_9SPHN</name>
<dbReference type="PANTHER" id="PTHR45962">
    <property type="entry name" value="N-FATTY-ACYL-AMINO ACID SYNTHASE/HYDROLASE PM20D1"/>
    <property type="match status" value="1"/>
</dbReference>
<reference evidence="7 8" key="1">
    <citation type="submission" date="2020-01" db="EMBL/GenBank/DDBJ databases">
        <title>Sphingomonas sp. C33 whole genome sequece.</title>
        <authorList>
            <person name="Park C."/>
        </authorList>
    </citation>
    <scope>NUCLEOTIDE SEQUENCE [LARGE SCALE GENOMIC DNA]</scope>
    <source>
        <strain evidence="7 8">C33</strain>
    </source>
</reference>
<keyword evidence="3" id="KW-0479">Metal-binding</keyword>
<comment type="similarity">
    <text evidence="1">Belongs to the peptidase M20A family.</text>
</comment>
<dbReference type="Pfam" id="PF07687">
    <property type="entry name" value="M20_dimer"/>
    <property type="match status" value="1"/>
</dbReference>
<dbReference type="InterPro" id="IPR036264">
    <property type="entry name" value="Bact_exopeptidase_dim_dom"/>
</dbReference>
<evidence type="ECO:0000256" key="1">
    <source>
        <dbReference type="ARBA" id="ARBA00006247"/>
    </source>
</evidence>
<evidence type="ECO:0000256" key="4">
    <source>
        <dbReference type="ARBA" id="ARBA00022801"/>
    </source>
</evidence>
<dbReference type="InterPro" id="IPR001261">
    <property type="entry name" value="ArgE/DapE_CS"/>
</dbReference>
<dbReference type="Gene3D" id="3.40.630.10">
    <property type="entry name" value="Zn peptidases"/>
    <property type="match status" value="1"/>
</dbReference>
<dbReference type="GO" id="GO:0008233">
    <property type="term" value="F:peptidase activity"/>
    <property type="evidence" value="ECO:0007669"/>
    <property type="project" value="UniProtKB-KW"/>
</dbReference>
<dbReference type="RefSeq" id="WP_160593714.1">
    <property type="nucleotide sequence ID" value="NZ_CP047895.1"/>
</dbReference>
<dbReference type="PANTHER" id="PTHR45962:SF1">
    <property type="entry name" value="N-FATTY-ACYL-AMINO ACID SYNTHASE_HYDROLASE PM20D1"/>
    <property type="match status" value="1"/>
</dbReference>
<dbReference type="InterPro" id="IPR011650">
    <property type="entry name" value="Peptidase_M20_dimer"/>
</dbReference>
<dbReference type="SUPFAM" id="SSF55031">
    <property type="entry name" value="Bacterial exopeptidase dimerisation domain"/>
    <property type="match status" value="1"/>
</dbReference>
<dbReference type="InterPro" id="IPR047177">
    <property type="entry name" value="Pept_M20A"/>
</dbReference>
<dbReference type="AlphaFoldDB" id="A0A7Z2S6M6"/>
<protein>
    <submittedName>
        <fullName evidence="7">M20/M25/M40 family metallo-hydrolase</fullName>
    </submittedName>
</protein>
<feature type="domain" description="Peptidase M20 dimerisation" evidence="6">
    <location>
        <begin position="231"/>
        <end position="367"/>
    </location>
</feature>
<evidence type="ECO:0000256" key="5">
    <source>
        <dbReference type="ARBA" id="ARBA00022833"/>
    </source>
</evidence>
<keyword evidence="4 7" id="KW-0378">Hydrolase</keyword>
<gene>
    <name evidence="7" type="ORF">GVO57_13835</name>
</gene>
<dbReference type="Pfam" id="PF01546">
    <property type="entry name" value="Peptidase_M20"/>
    <property type="match status" value="1"/>
</dbReference>